<reference evidence="4 5" key="1">
    <citation type="submission" date="2020-08" db="EMBL/GenBank/DDBJ databases">
        <title>Genomic Encyclopedia of Type Strains, Phase III (KMG-III): the genomes of soil and plant-associated and newly described type strains.</title>
        <authorList>
            <person name="Whitman W."/>
        </authorList>
    </citation>
    <scope>NUCLEOTIDE SEQUENCE [LARGE SCALE GENOMIC DNA]</scope>
    <source>
        <strain evidence="4 5">CECT 8803</strain>
    </source>
</reference>
<dbReference type="Gene3D" id="3.40.50.2300">
    <property type="match status" value="1"/>
</dbReference>
<proteinExistence type="predicted"/>
<evidence type="ECO:0000313" key="5">
    <source>
        <dbReference type="Proteomes" id="UP000581135"/>
    </source>
</evidence>
<dbReference type="Proteomes" id="UP000581135">
    <property type="component" value="Unassembled WGS sequence"/>
</dbReference>
<sequence length="151" mass="16736">MFGNEHFVKTNQKAAVLIVDDNPLTRRSVNLWLTRAGYRVAEAETPSIAIQTLQRDTFDVILVDYDLPQMSGADLTQNIHEQHLAANRPAIICMTGARPDNLGNGCAYDDPFTAWIDKPFELSSLEILVETHGSAPFKPLQAKVDPTEAKT</sequence>
<dbReference type="InterPro" id="IPR001789">
    <property type="entry name" value="Sig_transdc_resp-reg_receiver"/>
</dbReference>
<dbReference type="PANTHER" id="PTHR44591:SF3">
    <property type="entry name" value="RESPONSE REGULATORY DOMAIN-CONTAINING PROTEIN"/>
    <property type="match status" value="1"/>
</dbReference>
<feature type="domain" description="Response regulatory" evidence="3">
    <location>
        <begin position="15"/>
        <end position="133"/>
    </location>
</feature>
<dbReference type="CDD" id="cd17546">
    <property type="entry name" value="REC_hyHK_CKI1_RcsC-like"/>
    <property type="match status" value="1"/>
</dbReference>
<dbReference type="Pfam" id="PF00072">
    <property type="entry name" value="Response_reg"/>
    <property type="match status" value="1"/>
</dbReference>
<feature type="modified residue" description="4-aspartylphosphate" evidence="2">
    <location>
        <position position="64"/>
    </location>
</feature>
<protein>
    <submittedName>
        <fullName evidence="4">CheY-like chemotaxis protein</fullName>
    </submittedName>
</protein>
<comment type="caution">
    <text evidence="4">The sequence shown here is derived from an EMBL/GenBank/DDBJ whole genome shotgun (WGS) entry which is preliminary data.</text>
</comment>
<gene>
    <name evidence="4" type="ORF">FHR98_002811</name>
</gene>
<dbReference type="SMART" id="SM00448">
    <property type="entry name" value="REC"/>
    <property type="match status" value="1"/>
</dbReference>
<dbReference type="InterPro" id="IPR011006">
    <property type="entry name" value="CheY-like_superfamily"/>
</dbReference>
<evidence type="ECO:0000256" key="2">
    <source>
        <dbReference type="PROSITE-ProRule" id="PRU00169"/>
    </source>
</evidence>
<dbReference type="GO" id="GO:0000160">
    <property type="term" value="P:phosphorelay signal transduction system"/>
    <property type="evidence" value="ECO:0007669"/>
    <property type="project" value="InterPro"/>
</dbReference>
<organism evidence="4 5">
    <name type="scientific">Limibacillus halophilus</name>
    <dbReference type="NCBI Taxonomy" id="1579333"/>
    <lineage>
        <taxon>Bacteria</taxon>
        <taxon>Pseudomonadati</taxon>
        <taxon>Pseudomonadota</taxon>
        <taxon>Alphaproteobacteria</taxon>
        <taxon>Rhodospirillales</taxon>
        <taxon>Rhodovibrionaceae</taxon>
        <taxon>Limibacillus</taxon>
    </lineage>
</organism>
<dbReference type="InterPro" id="IPR050595">
    <property type="entry name" value="Bact_response_regulator"/>
</dbReference>
<evidence type="ECO:0000313" key="4">
    <source>
        <dbReference type="EMBL" id="MBB3066503.1"/>
    </source>
</evidence>
<keyword evidence="1 2" id="KW-0597">Phosphoprotein</keyword>
<dbReference type="RefSeq" id="WP_183417340.1">
    <property type="nucleotide sequence ID" value="NZ_JACHXA010000009.1"/>
</dbReference>
<accession>A0A839T024</accession>
<dbReference type="PANTHER" id="PTHR44591">
    <property type="entry name" value="STRESS RESPONSE REGULATOR PROTEIN 1"/>
    <property type="match status" value="1"/>
</dbReference>
<name>A0A839T024_9PROT</name>
<keyword evidence="5" id="KW-1185">Reference proteome</keyword>
<dbReference type="SUPFAM" id="SSF52172">
    <property type="entry name" value="CheY-like"/>
    <property type="match status" value="1"/>
</dbReference>
<evidence type="ECO:0000256" key="1">
    <source>
        <dbReference type="ARBA" id="ARBA00022553"/>
    </source>
</evidence>
<evidence type="ECO:0000259" key="3">
    <source>
        <dbReference type="PROSITE" id="PS50110"/>
    </source>
</evidence>
<dbReference type="EMBL" id="JACHXA010000009">
    <property type="protein sequence ID" value="MBB3066503.1"/>
    <property type="molecule type" value="Genomic_DNA"/>
</dbReference>
<dbReference type="PROSITE" id="PS50110">
    <property type="entry name" value="RESPONSE_REGULATORY"/>
    <property type="match status" value="1"/>
</dbReference>
<dbReference type="AlphaFoldDB" id="A0A839T024"/>